<evidence type="ECO:0000313" key="2">
    <source>
        <dbReference type="Proteomes" id="UP000315711"/>
    </source>
</evidence>
<dbReference type="EMBL" id="VLKZ01000002">
    <property type="protein sequence ID" value="TWI59308.1"/>
    <property type="molecule type" value="Genomic_DNA"/>
</dbReference>
<keyword evidence="1" id="KW-0418">Kinase</keyword>
<protein>
    <submittedName>
        <fullName evidence="1">6-phosphofructokinase 1</fullName>
    </submittedName>
</protein>
<dbReference type="AlphaFoldDB" id="A0A562QRC4"/>
<keyword evidence="2" id="KW-1185">Reference proteome</keyword>
<gene>
    <name evidence="1" type="ORF">IQ10_01024</name>
</gene>
<reference evidence="1 2" key="1">
    <citation type="journal article" date="2015" name="Stand. Genomic Sci.">
        <title>Genomic Encyclopedia of Bacterial and Archaeal Type Strains, Phase III: the genomes of soil and plant-associated and newly described type strains.</title>
        <authorList>
            <person name="Whitman W.B."/>
            <person name="Woyke T."/>
            <person name="Klenk H.P."/>
            <person name="Zhou Y."/>
            <person name="Lilburn T.G."/>
            <person name="Beck B.J."/>
            <person name="De Vos P."/>
            <person name="Vandamme P."/>
            <person name="Eisen J.A."/>
            <person name="Garrity G."/>
            <person name="Hugenholtz P."/>
            <person name="Kyrpides N.C."/>
        </authorList>
    </citation>
    <scope>NUCLEOTIDE SEQUENCE [LARGE SCALE GENOMIC DNA]</scope>
    <source>
        <strain evidence="1 2">CGMCC 1.10116</strain>
    </source>
</reference>
<sequence>MLEELSLAVEGFFLPYNWNRLHQIQLEQALRTDFSIGQTFSFLFIDERIDPKQLPNTILPTLAFDWKVIKIDEAICMGQNPTALDRILAMKFAGQVVNWIHSNWQTGSLNIFTRNVCFEGMTMEV</sequence>
<proteinExistence type="predicted"/>
<organism evidence="1 2">
    <name type="scientific">Halalkalibacter nanhaiisediminis</name>
    <dbReference type="NCBI Taxonomy" id="688079"/>
    <lineage>
        <taxon>Bacteria</taxon>
        <taxon>Bacillati</taxon>
        <taxon>Bacillota</taxon>
        <taxon>Bacilli</taxon>
        <taxon>Bacillales</taxon>
        <taxon>Bacillaceae</taxon>
        <taxon>Halalkalibacter</taxon>
    </lineage>
</organism>
<dbReference type="GO" id="GO:0016301">
    <property type="term" value="F:kinase activity"/>
    <property type="evidence" value="ECO:0007669"/>
    <property type="project" value="UniProtKB-KW"/>
</dbReference>
<name>A0A562QRC4_9BACI</name>
<dbReference type="Proteomes" id="UP000315711">
    <property type="component" value="Unassembled WGS sequence"/>
</dbReference>
<evidence type="ECO:0000313" key="1">
    <source>
        <dbReference type="EMBL" id="TWI59308.1"/>
    </source>
</evidence>
<comment type="caution">
    <text evidence="1">The sequence shown here is derived from an EMBL/GenBank/DDBJ whole genome shotgun (WGS) entry which is preliminary data.</text>
</comment>
<accession>A0A562QRC4</accession>
<keyword evidence="1" id="KW-0808">Transferase</keyword>